<keyword evidence="4 7" id="KW-0378">Hydrolase</keyword>
<proteinExistence type="inferred from homology"/>
<dbReference type="KEGG" id="aqu:100635915"/>
<reference evidence="10" key="1">
    <citation type="journal article" date="2010" name="Nature">
        <title>The Amphimedon queenslandica genome and the evolution of animal complexity.</title>
        <authorList>
            <person name="Srivastava M."/>
            <person name="Simakov O."/>
            <person name="Chapman J."/>
            <person name="Fahey B."/>
            <person name="Gauthier M.E."/>
            <person name="Mitros T."/>
            <person name="Richards G.S."/>
            <person name="Conaco C."/>
            <person name="Dacre M."/>
            <person name="Hellsten U."/>
            <person name="Larroux C."/>
            <person name="Putnam N.H."/>
            <person name="Stanke M."/>
            <person name="Adamska M."/>
            <person name="Darling A."/>
            <person name="Degnan S.M."/>
            <person name="Oakley T.H."/>
            <person name="Plachetzki D.C."/>
            <person name="Zhai Y."/>
            <person name="Adamski M."/>
            <person name="Calcino A."/>
            <person name="Cummins S.F."/>
            <person name="Goodstein D.M."/>
            <person name="Harris C."/>
            <person name="Jackson D.J."/>
            <person name="Leys S.P."/>
            <person name="Shu S."/>
            <person name="Woodcroft B.J."/>
            <person name="Vervoort M."/>
            <person name="Kosik K.S."/>
            <person name="Manning G."/>
            <person name="Degnan B.M."/>
            <person name="Rokhsar D.S."/>
        </authorList>
    </citation>
    <scope>NUCLEOTIDE SEQUENCE [LARGE SCALE GENOMIC DNA]</scope>
</reference>
<dbReference type="GO" id="GO:0004726">
    <property type="term" value="F:non-membrane spanning protein tyrosine phosphatase activity"/>
    <property type="evidence" value="ECO:0007669"/>
    <property type="project" value="InterPro"/>
</dbReference>
<feature type="domain" description="Phosphotyrosine protein phosphatase I" evidence="8">
    <location>
        <begin position="2"/>
        <end position="150"/>
    </location>
</feature>
<dbReference type="PRINTS" id="PR00719">
    <property type="entry name" value="LMWPTPASE"/>
</dbReference>
<feature type="active site" description="Nucleophile" evidence="6">
    <location>
        <position position="8"/>
    </location>
</feature>
<feature type="active site" description="Proton donor" evidence="6">
    <location>
        <position position="124"/>
    </location>
</feature>
<evidence type="ECO:0000256" key="6">
    <source>
        <dbReference type="PIRSR" id="PIRSR617867-1"/>
    </source>
</evidence>
<evidence type="ECO:0000256" key="4">
    <source>
        <dbReference type="ARBA" id="ARBA00022801"/>
    </source>
</evidence>
<dbReference type="InterPro" id="IPR017867">
    <property type="entry name" value="Tyr_phospatase_low_mol_wt"/>
</dbReference>
<comment type="catalytic activity">
    <reaction evidence="7">
        <text>a phosphate monoester + H2O = an alcohol + phosphate</text>
        <dbReference type="Rhea" id="RHEA:15017"/>
        <dbReference type="ChEBI" id="CHEBI:15377"/>
        <dbReference type="ChEBI" id="CHEBI:30879"/>
        <dbReference type="ChEBI" id="CHEBI:43474"/>
        <dbReference type="ChEBI" id="CHEBI:67140"/>
        <dbReference type="EC" id="3.1.3.2"/>
    </reaction>
</comment>
<evidence type="ECO:0000256" key="5">
    <source>
        <dbReference type="ARBA" id="ARBA00022912"/>
    </source>
</evidence>
<keyword evidence="10" id="KW-1185">Reference proteome</keyword>
<dbReference type="SUPFAM" id="SSF52788">
    <property type="entry name" value="Phosphotyrosine protein phosphatases I"/>
    <property type="match status" value="1"/>
</dbReference>
<dbReference type="AlphaFoldDB" id="A0AAN0IHV3"/>
<dbReference type="Gene3D" id="3.40.50.2300">
    <property type="match status" value="1"/>
</dbReference>
<name>A0AAN0IHV3_AMPQE</name>
<dbReference type="PANTHER" id="PTHR11717:SF7">
    <property type="entry name" value="LOW MOLECULAR WEIGHT PHOSPHOTYROSINE PROTEIN PHOSPHATASE"/>
    <property type="match status" value="1"/>
</dbReference>
<comment type="subcellular location">
    <subcellularLocation>
        <location evidence="1 7">Cytoplasm</location>
    </subcellularLocation>
</comment>
<evidence type="ECO:0000259" key="8">
    <source>
        <dbReference type="SMART" id="SM00226"/>
    </source>
</evidence>
<dbReference type="InterPro" id="IPR036196">
    <property type="entry name" value="Ptyr_pPase_sf"/>
</dbReference>
<feature type="active site" evidence="6">
    <location>
        <position position="14"/>
    </location>
</feature>
<dbReference type="RefSeq" id="XP_003389615.1">
    <property type="nucleotide sequence ID" value="XM_003389567.3"/>
</dbReference>
<dbReference type="EC" id="3.1.3.2" evidence="7"/>
<dbReference type="InterPro" id="IPR023485">
    <property type="entry name" value="Ptyr_pPase"/>
</dbReference>
<comment type="similarity">
    <text evidence="2 7">Belongs to the low molecular weight phosphotyrosine protein phosphatase family.</text>
</comment>
<dbReference type="SMART" id="SM00226">
    <property type="entry name" value="LMWPc"/>
    <property type="match status" value="1"/>
</dbReference>
<keyword evidence="3 7" id="KW-0963">Cytoplasm</keyword>
<sequence length="158" mass="18465">MVKVLFVCLGNICRSPLAEAVTNKLLSDQNIKNWTVDSAATSRYEIGSSPDHRGLRLMKRKGLTSTHRARQICHEDYDNFDYILCMDDDNVRDVRRMAPRKREFSAKIELLGRYDREGPDIIEDPYYGDDRDFEAVYEQCLRACTNFIRTKMTDEEQK</sequence>
<keyword evidence="5 7" id="KW-0904">Protein phosphatase</keyword>
<comment type="function">
    <text evidence="7">Acts on tyrosine phosphorylated proteins, low-MW aryl phosphates and natural and synthetic acyl phosphates.</text>
</comment>
<dbReference type="GeneID" id="100635915"/>
<dbReference type="Pfam" id="PF01451">
    <property type="entry name" value="LMWPc"/>
    <property type="match status" value="1"/>
</dbReference>
<evidence type="ECO:0000313" key="10">
    <source>
        <dbReference type="Proteomes" id="UP000007879"/>
    </source>
</evidence>
<dbReference type="GO" id="GO:0003993">
    <property type="term" value="F:acid phosphatase activity"/>
    <property type="evidence" value="ECO:0007669"/>
    <property type="project" value="UniProtKB-UniRule"/>
</dbReference>
<dbReference type="PANTHER" id="PTHR11717">
    <property type="entry name" value="LOW MOLECULAR WEIGHT PROTEIN TYROSINE PHOSPHATASE"/>
    <property type="match status" value="1"/>
</dbReference>
<comment type="catalytic activity">
    <reaction evidence="7">
        <text>O-phospho-L-tyrosyl-[protein] + H2O = L-tyrosyl-[protein] + phosphate</text>
        <dbReference type="Rhea" id="RHEA:10684"/>
        <dbReference type="Rhea" id="RHEA-COMP:10136"/>
        <dbReference type="Rhea" id="RHEA-COMP:20101"/>
        <dbReference type="ChEBI" id="CHEBI:15377"/>
        <dbReference type="ChEBI" id="CHEBI:43474"/>
        <dbReference type="ChEBI" id="CHEBI:46858"/>
        <dbReference type="ChEBI" id="CHEBI:61978"/>
        <dbReference type="EC" id="3.1.3.48"/>
    </reaction>
</comment>
<evidence type="ECO:0000313" key="9">
    <source>
        <dbReference type="EnsemblMetazoa" id="XP_003389615.1"/>
    </source>
</evidence>
<evidence type="ECO:0000256" key="3">
    <source>
        <dbReference type="ARBA" id="ARBA00022490"/>
    </source>
</evidence>
<dbReference type="PRINTS" id="PR00720">
    <property type="entry name" value="MAMMALPTPASE"/>
</dbReference>
<evidence type="ECO:0000256" key="2">
    <source>
        <dbReference type="ARBA" id="ARBA00011063"/>
    </source>
</evidence>
<protein>
    <recommendedName>
        <fullName evidence="7">Low molecular weight phosphotyrosine protein phosphatase</fullName>
        <shortName evidence="7">LMW-PTP</shortName>
        <shortName evidence="7">LMW-PTPase</shortName>
        <ecNumber evidence="7">3.1.3.2</ecNumber>
        <ecNumber evidence="7">3.1.3.48</ecNumber>
    </recommendedName>
    <alternativeName>
        <fullName evidence="7">Low molecular weight cytosolic acid phosphatase</fullName>
    </alternativeName>
</protein>
<dbReference type="InterPro" id="IPR002115">
    <property type="entry name" value="Tyr_Pase_low_mol_wt_mml"/>
</dbReference>
<dbReference type="InterPro" id="IPR050438">
    <property type="entry name" value="LMW_PTPase"/>
</dbReference>
<dbReference type="EC" id="3.1.3.48" evidence="7"/>
<reference evidence="9" key="2">
    <citation type="submission" date="2024-06" db="UniProtKB">
        <authorList>
            <consortium name="EnsemblMetazoa"/>
        </authorList>
    </citation>
    <scope>IDENTIFICATION</scope>
</reference>
<dbReference type="GO" id="GO:0005737">
    <property type="term" value="C:cytoplasm"/>
    <property type="evidence" value="ECO:0007669"/>
    <property type="project" value="UniProtKB-SubCell"/>
</dbReference>
<evidence type="ECO:0000256" key="1">
    <source>
        <dbReference type="ARBA" id="ARBA00004496"/>
    </source>
</evidence>
<dbReference type="EnsemblMetazoa" id="XM_003389567.3">
    <property type="protein sequence ID" value="XP_003389615.1"/>
    <property type="gene ID" value="LOC100635915"/>
</dbReference>
<dbReference type="CDD" id="cd16343">
    <property type="entry name" value="LMWPTP"/>
    <property type="match status" value="1"/>
</dbReference>
<organism evidence="9 10">
    <name type="scientific">Amphimedon queenslandica</name>
    <name type="common">Sponge</name>
    <dbReference type="NCBI Taxonomy" id="400682"/>
    <lineage>
        <taxon>Eukaryota</taxon>
        <taxon>Metazoa</taxon>
        <taxon>Porifera</taxon>
        <taxon>Demospongiae</taxon>
        <taxon>Heteroscleromorpha</taxon>
        <taxon>Haplosclerida</taxon>
        <taxon>Niphatidae</taxon>
        <taxon>Amphimedon</taxon>
    </lineage>
</organism>
<accession>A0AAN0IHV3</accession>
<dbReference type="FunFam" id="3.40.50.2300:FF:000105">
    <property type="entry name" value="Low molecular weight phosphotyrosine protein"/>
    <property type="match status" value="1"/>
</dbReference>
<dbReference type="Proteomes" id="UP000007879">
    <property type="component" value="Unassembled WGS sequence"/>
</dbReference>
<evidence type="ECO:0000256" key="7">
    <source>
        <dbReference type="RuleBase" id="RU368115"/>
    </source>
</evidence>